<dbReference type="RefSeq" id="XP_047736602.1">
    <property type="nucleotide sequence ID" value="XM_047880646.1"/>
</dbReference>
<dbReference type="KEGG" id="hazt:108679263"/>
<protein>
    <submittedName>
        <fullName evidence="4 5">Uncharacterized protein LOC108679263</fullName>
    </submittedName>
</protein>
<dbReference type="RefSeq" id="XP_018023346.1">
    <property type="nucleotide sequence ID" value="XM_018167857.2"/>
</dbReference>
<reference evidence="4 5" key="1">
    <citation type="submission" date="2025-04" db="UniProtKB">
        <authorList>
            <consortium name="RefSeq"/>
        </authorList>
    </citation>
    <scope>IDENTIFICATION</scope>
    <source>
        <tissue evidence="4 5">Whole organism</tissue>
    </source>
</reference>
<keyword evidence="3" id="KW-1185">Reference proteome</keyword>
<gene>
    <name evidence="4 5" type="primary">LOC108679263</name>
</gene>
<evidence type="ECO:0000256" key="2">
    <source>
        <dbReference type="SAM" id="Phobius"/>
    </source>
</evidence>
<accession>A0A8B7PDJ5</accession>
<feature type="region of interest" description="Disordered" evidence="1">
    <location>
        <begin position="192"/>
        <end position="215"/>
    </location>
</feature>
<feature type="transmembrane region" description="Helical" evidence="2">
    <location>
        <begin position="289"/>
        <end position="310"/>
    </location>
</feature>
<proteinExistence type="predicted"/>
<organism evidence="3 4">
    <name type="scientific">Hyalella azteca</name>
    <name type="common">Amphipod</name>
    <dbReference type="NCBI Taxonomy" id="294128"/>
    <lineage>
        <taxon>Eukaryota</taxon>
        <taxon>Metazoa</taxon>
        <taxon>Ecdysozoa</taxon>
        <taxon>Arthropoda</taxon>
        <taxon>Crustacea</taxon>
        <taxon>Multicrustacea</taxon>
        <taxon>Malacostraca</taxon>
        <taxon>Eumalacostraca</taxon>
        <taxon>Peracarida</taxon>
        <taxon>Amphipoda</taxon>
        <taxon>Senticaudata</taxon>
        <taxon>Talitrida</taxon>
        <taxon>Talitroidea</taxon>
        <taxon>Hyalellidae</taxon>
        <taxon>Hyalella</taxon>
    </lineage>
</organism>
<dbReference type="Proteomes" id="UP000694843">
    <property type="component" value="Unplaced"/>
</dbReference>
<feature type="compositionally biased region" description="Basic and acidic residues" evidence="1">
    <location>
        <begin position="205"/>
        <end position="214"/>
    </location>
</feature>
<sequence>MSAFHKSAPNCELLEIEIDTKLRNPDCPLDRVRLCLDNCRIMQSKQVVLDFDDIDKFIVEQKPLLRRLVHTQGDDFESDATCGIIEGGERILDKVRRYLQKHRDDCSNIDFEALDKMIIEQKYALMLLNGDPIARMVIKSKSVDDEIGGTAYQGTKTSECDVHWSSRYGGTPTHNETAALAHHPERALLKSENRPRGTNISPSAMEKDSNEENGRVSGNVELQNLTKLDRQGSVTTKRQGPAGESRPAAVRRCIRVRPYGGDTGSYSRHLYHYWATEVISTLGLDLPRFMLNLLLLPMWVVLVSMAEVYCVCLRIMGYFLVVLTRDFCNIASALMRVVEYVFAKSNIEETTSRIKDTIYDTFCGQCGRETVRNLKQRQRGEEGNYTK</sequence>
<evidence type="ECO:0000313" key="5">
    <source>
        <dbReference type="RefSeq" id="XP_047736602.1"/>
    </source>
</evidence>
<evidence type="ECO:0000313" key="3">
    <source>
        <dbReference type="Proteomes" id="UP000694843"/>
    </source>
</evidence>
<evidence type="ECO:0000313" key="4">
    <source>
        <dbReference type="RefSeq" id="XP_018023346.1"/>
    </source>
</evidence>
<keyword evidence="2" id="KW-1133">Transmembrane helix</keyword>
<name>A0A8B7PDJ5_HYAAZ</name>
<evidence type="ECO:0000256" key="1">
    <source>
        <dbReference type="SAM" id="MobiDB-lite"/>
    </source>
</evidence>
<keyword evidence="2" id="KW-0472">Membrane</keyword>
<dbReference type="AlphaFoldDB" id="A0A8B7PDJ5"/>
<dbReference type="GeneID" id="108679263"/>
<keyword evidence="2" id="KW-0812">Transmembrane</keyword>